<feature type="active site" description="Nucleophile" evidence="7">
    <location>
        <position position="26"/>
    </location>
</feature>
<protein>
    <recommendedName>
        <fullName evidence="6">Thioredoxin</fullName>
    </recommendedName>
</protein>
<dbReference type="PIRSF" id="PIRSF000077">
    <property type="entry name" value="Thioredoxin"/>
    <property type="match status" value="1"/>
</dbReference>
<accession>A0A4U0P7E9</accession>
<keyword evidence="4 8" id="KW-1015">Disulfide bond</keyword>
<dbReference type="SUPFAM" id="SSF52833">
    <property type="entry name" value="Thioredoxin-like"/>
    <property type="match status" value="1"/>
</dbReference>
<dbReference type="Proteomes" id="UP000306808">
    <property type="component" value="Unassembled WGS sequence"/>
</dbReference>
<dbReference type="PROSITE" id="PS00194">
    <property type="entry name" value="THIOREDOXIN_1"/>
    <property type="match status" value="1"/>
</dbReference>
<dbReference type="GO" id="GO:0045454">
    <property type="term" value="P:cell redox homeostasis"/>
    <property type="evidence" value="ECO:0007669"/>
    <property type="project" value="TreeGrafter"/>
</dbReference>
<dbReference type="GO" id="GO:0005829">
    <property type="term" value="C:cytosol"/>
    <property type="evidence" value="ECO:0007669"/>
    <property type="project" value="TreeGrafter"/>
</dbReference>
<comment type="similarity">
    <text evidence="1">Belongs to the thioredoxin family.</text>
</comment>
<dbReference type="PANTHER" id="PTHR45663:SF11">
    <property type="entry name" value="GEO12009P1"/>
    <property type="match status" value="1"/>
</dbReference>
<evidence type="ECO:0000256" key="2">
    <source>
        <dbReference type="ARBA" id="ARBA00022448"/>
    </source>
</evidence>
<keyword evidence="5 8" id="KW-0676">Redox-active center</keyword>
<dbReference type="PANTHER" id="PTHR45663">
    <property type="entry name" value="GEO12009P1"/>
    <property type="match status" value="1"/>
</dbReference>
<feature type="disulfide bond" description="Redox-active" evidence="8">
    <location>
        <begin position="23"/>
        <end position="26"/>
    </location>
</feature>
<evidence type="ECO:0000256" key="6">
    <source>
        <dbReference type="NCBIfam" id="TIGR01068"/>
    </source>
</evidence>
<dbReference type="PRINTS" id="PR00421">
    <property type="entry name" value="THIOREDOXIN"/>
</dbReference>
<feature type="active site" description="Nucleophile" evidence="7">
    <location>
        <position position="23"/>
    </location>
</feature>
<organism evidence="10 11">
    <name type="scientific">Sphingobacterium olei</name>
    <dbReference type="NCBI Taxonomy" id="2571155"/>
    <lineage>
        <taxon>Bacteria</taxon>
        <taxon>Pseudomonadati</taxon>
        <taxon>Bacteroidota</taxon>
        <taxon>Sphingobacteriia</taxon>
        <taxon>Sphingobacteriales</taxon>
        <taxon>Sphingobacteriaceae</taxon>
        <taxon>Sphingobacterium</taxon>
    </lineage>
</organism>
<dbReference type="RefSeq" id="WP_136899937.1">
    <property type="nucleotide sequence ID" value="NZ_SUME01000001.1"/>
</dbReference>
<reference evidence="10 11" key="1">
    <citation type="submission" date="2019-04" db="EMBL/GenBank/DDBJ databases">
        <title>Sphingobacterium olei sp. nov., isolated from oil-contaminated soil.</title>
        <authorList>
            <person name="Liu B."/>
        </authorList>
    </citation>
    <scope>NUCLEOTIDE SEQUENCE [LARGE SCALE GENOMIC DNA]</scope>
    <source>
        <strain evidence="10 11">HAL-9</strain>
    </source>
</reference>
<proteinExistence type="inferred from homology"/>
<dbReference type="InterPro" id="IPR017937">
    <property type="entry name" value="Thioredoxin_CS"/>
</dbReference>
<dbReference type="OrthoDB" id="9790390at2"/>
<dbReference type="NCBIfam" id="TIGR01068">
    <property type="entry name" value="thioredoxin"/>
    <property type="match status" value="1"/>
</dbReference>
<name>A0A4U0P7E9_9SPHI</name>
<keyword evidence="2" id="KW-0813">Transport</keyword>
<evidence type="ECO:0000259" key="9">
    <source>
        <dbReference type="PROSITE" id="PS51352"/>
    </source>
</evidence>
<feature type="site" description="Contributes to redox potential value" evidence="7">
    <location>
        <position position="24"/>
    </location>
</feature>
<dbReference type="Pfam" id="PF00085">
    <property type="entry name" value="Thioredoxin"/>
    <property type="match status" value="1"/>
</dbReference>
<evidence type="ECO:0000256" key="3">
    <source>
        <dbReference type="ARBA" id="ARBA00022982"/>
    </source>
</evidence>
<dbReference type="InterPro" id="IPR013766">
    <property type="entry name" value="Thioredoxin_domain"/>
</dbReference>
<dbReference type="EMBL" id="SUME01000001">
    <property type="protein sequence ID" value="TJZ63393.1"/>
    <property type="molecule type" value="Genomic_DNA"/>
</dbReference>
<keyword evidence="11" id="KW-1185">Reference proteome</keyword>
<feature type="site" description="Contributes to redox potential value" evidence="7">
    <location>
        <position position="25"/>
    </location>
</feature>
<evidence type="ECO:0000256" key="5">
    <source>
        <dbReference type="ARBA" id="ARBA00023284"/>
    </source>
</evidence>
<dbReference type="AlphaFoldDB" id="A0A4U0P7E9"/>
<dbReference type="InterPro" id="IPR005746">
    <property type="entry name" value="Thioredoxin"/>
</dbReference>
<dbReference type="GO" id="GO:0015035">
    <property type="term" value="F:protein-disulfide reductase activity"/>
    <property type="evidence" value="ECO:0007669"/>
    <property type="project" value="UniProtKB-UniRule"/>
</dbReference>
<evidence type="ECO:0000256" key="7">
    <source>
        <dbReference type="PIRSR" id="PIRSR000077-1"/>
    </source>
</evidence>
<feature type="domain" description="Thioredoxin" evidence="9">
    <location>
        <begin position="1"/>
        <end position="99"/>
    </location>
</feature>
<keyword evidence="3" id="KW-0249">Electron transport</keyword>
<evidence type="ECO:0000256" key="8">
    <source>
        <dbReference type="PIRSR" id="PIRSR000077-4"/>
    </source>
</evidence>
<sequence length="99" mass="11055">MASFSEIIQKNTIVLVDFSAEWCGPCQTLAPILKEVKAHFGDKLSVIKIDVDRNQSLAANFKVQGVPTLILFKDGSQIWRQSGLLLRSDLIAIIEKRLD</sequence>
<dbReference type="InterPro" id="IPR036249">
    <property type="entry name" value="Thioredoxin-like_sf"/>
</dbReference>
<evidence type="ECO:0000256" key="1">
    <source>
        <dbReference type="ARBA" id="ARBA00008987"/>
    </source>
</evidence>
<dbReference type="FunFam" id="3.40.30.10:FF:000001">
    <property type="entry name" value="Thioredoxin"/>
    <property type="match status" value="1"/>
</dbReference>
<evidence type="ECO:0000313" key="10">
    <source>
        <dbReference type="EMBL" id="TJZ63393.1"/>
    </source>
</evidence>
<dbReference type="PROSITE" id="PS51352">
    <property type="entry name" value="THIOREDOXIN_2"/>
    <property type="match status" value="1"/>
</dbReference>
<evidence type="ECO:0000313" key="11">
    <source>
        <dbReference type="Proteomes" id="UP000306808"/>
    </source>
</evidence>
<evidence type="ECO:0000256" key="4">
    <source>
        <dbReference type="ARBA" id="ARBA00023157"/>
    </source>
</evidence>
<gene>
    <name evidence="10" type="primary">trxA</name>
    <name evidence="10" type="ORF">FAZ15_03685</name>
</gene>
<feature type="site" description="Deprotonates C-terminal active site Cys" evidence="7">
    <location>
        <position position="17"/>
    </location>
</feature>
<comment type="caution">
    <text evidence="10">The sequence shown here is derived from an EMBL/GenBank/DDBJ whole genome shotgun (WGS) entry which is preliminary data.</text>
</comment>
<dbReference type="Gene3D" id="3.40.30.10">
    <property type="entry name" value="Glutaredoxin"/>
    <property type="match status" value="1"/>
</dbReference>
<dbReference type="CDD" id="cd02947">
    <property type="entry name" value="TRX_family"/>
    <property type="match status" value="1"/>
</dbReference>